<reference evidence="4 5" key="1">
    <citation type="submission" date="2016-10" db="EMBL/GenBank/DDBJ databases">
        <authorList>
            <person name="de Groot N.N."/>
        </authorList>
    </citation>
    <scope>NUCLEOTIDE SEQUENCE [LARGE SCALE GENOMIC DNA]</scope>
    <source>
        <strain evidence="4 5">CGMCC 1.11030</strain>
    </source>
</reference>
<proteinExistence type="inferred from homology"/>
<dbReference type="SUPFAM" id="SSF74650">
    <property type="entry name" value="Galactose mutarotase-like"/>
    <property type="match status" value="1"/>
</dbReference>
<evidence type="ECO:0000313" key="5">
    <source>
        <dbReference type="Proteomes" id="UP000199377"/>
    </source>
</evidence>
<dbReference type="Proteomes" id="UP000199377">
    <property type="component" value="Unassembled WGS sequence"/>
</dbReference>
<dbReference type="GO" id="GO:0006006">
    <property type="term" value="P:glucose metabolic process"/>
    <property type="evidence" value="ECO:0007669"/>
    <property type="project" value="TreeGrafter"/>
</dbReference>
<dbReference type="InterPro" id="IPR011013">
    <property type="entry name" value="Gal_mutarotase_sf_dom"/>
</dbReference>
<protein>
    <submittedName>
        <fullName evidence="4">Aldose 1-epimerase</fullName>
    </submittedName>
</protein>
<name>A0A1I3GUV7_9RHOB</name>
<keyword evidence="3" id="KW-0119">Carbohydrate metabolism</keyword>
<gene>
    <name evidence="4" type="ORF">SAMN05216258_105346</name>
</gene>
<sequence>MTVEIREIARHEGGPIHEAALQSEAARVRLLSWGGVLRDWRAAVGGGWRPCTLGLARFEDYPAHSPAFGAICGRVANRIGGARFALEGREVRLTPNEGRNLLHGGRGLSRRTWRMEAAAGGLRLSYDSPDGEDGFPGAVAFEVFVRLEGARLIYEMHARPDRPTPINLAQHAYWNLDGGGDVLDQRLTLDAQAWAEIDAEKIPTGRLIPAGEGLPDFRMGRTLRGADGQGIAIDHAYALTGGRDPARPAAELESSAGDLRMRLWTDQPSVQVYDAPALSLSAPGLDGPPAGPFGGLCLEAQNFPDAPNRPEFPSPIATPEAPYFQKLEIEIAPT</sequence>
<evidence type="ECO:0000313" key="4">
    <source>
        <dbReference type="EMBL" id="SFI27122.1"/>
    </source>
</evidence>
<dbReference type="Pfam" id="PF01263">
    <property type="entry name" value="Aldose_epim"/>
    <property type="match status" value="1"/>
</dbReference>
<dbReference type="RefSeq" id="WP_092860162.1">
    <property type="nucleotide sequence ID" value="NZ_FOQH01000005.1"/>
</dbReference>
<evidence type="ECO:0000256" key="1">
    <source>
        <dbReference type="ARBA" id="ARBA00006206"/>
    </source>
</evidence>
<dbReference type="InterPro" id="IPR047215">
    <property type="entry name" value="Galactose_mutarotase-like"/>
</dbReference>
<keyword evidence="5" id="KW-1185">Reference proteome</keyword>
<dbReference type="OrthoDB" id="9779408at2"/>
<dbReference type="Gene3D" id="2.70.98.10">
    <property type="match status" value="1"/>
</dbReference>
<keyword evidence="2" id="KW-0413">Isomerase</keyword>
<dbReference type="PANTHER" id="PTHR10091:SF0">
    <property type="entry name" value="GALACTOSE MUTAROTASE"/>
    <property type="match status" value="1"/>
</dbReference>
<dbReference type="PANTHER" id="PTHR10091">
    <property type="entry name" value="ALDOSE-1-EPIMERASE"/>
    <property type="match status" value="1"/>
</dbReference>
<dbReference type="AlphaFoldDB" id="A0A1I3GUV7"/>
<evidence type="ECO:0000256" key="3">
    <source>
        <dbReference type="ARBA" id="ARBA00023277"/>
    </source>
</evidence>
<dbReference type="STRING" id="1114924.SAMN05216258_105346"/>
<dbReference type="GO" id="GO:0030246">
    <property type="term" value="F:carbohydrate binding"/>
    <property type="evidence" value="ECO:0007669"/>
    <property type="project" value="InterPro"/>
</dbReference>
<dbReference type="CDD" id="cd09019">
    <property type="entry name" value="galactose_mutarotase_like"/>
    <property type="match status" value="1"/>
</dbReference>
<evidence type="ECO:0000256" key="2">
    <source>
        <dbReference type="ARBA" id="ARBA00023235"/>
    </source>
</evidence>
<organism evidence="4 5">
    <name type="scientific">Albimonas pacifica</name>
    <dbReference type="NCBI Taxonomy" id="1114924"/>
    <lineage>
        <taxon>Bacteria</taxon>
        <taxon>Pseudomonadati</taxon>
        <taxon>Pseudomonadota</taxon>
        <taxon>Alphaproteobacteria</taxon>
        <taxon>Rhodobacterales</taxon>
        <taxon>Paracoccaceae</taxon>
        <taxon>Albimonas</taxon>
    </lineage>
</organism>
<accession>A0A1I3GUV7</accession>
<dbReference type="EMBL" id="FOQH01000005">
    <property type="protein sequence ID" value="SFI27122.1"/>
    <property type="molecule type" value="Genomic_DNA"/>
</dbReference>
<dbReference type="GO" id="GO:0004034">
    <property type="term" value="F:aldose 1-epimerase activity"/>
    <property type="evidence" value="ECO:0007669"/>
    <property type="project" value="TreeGrafter"/>
</dbReference>
<dbReference type="InterPro" id="IPR014718">
    <property type="entry name" value="GH-type_carb-bd"/>
</dbReference>
<comment type="similarity">
    <text evidence="1">Belongs to the aldose epimerase family.</text>
</comment>
<dbReference type="InterPro" id="IPR008183">
    <property type="entry name" value="Aldose_1/G6P_1-epimerase"/>
</dbReference>
<dbReference type="GO" id="GO:0033499">
    <property type="term" value="P:galactose catabolic process via UDP-galactose, Leloir pathway"/>
    <property type="evidence" value="ECO:0007669"/>
    <property type="project" value="TreeGrafter"/>
</dbReference>